<keyword evidence="1" id="KW-0479">Metal-binding</keyword>
<dbReference type="PROSITE" id="PS50846">
    <property type="entry name" value="HMA_2"/>
    <property type="match status" value="1"/>
</dbReference>
<keyword evidence="4" id="KW-1185">Reference proteome</keyword>
<dbReference type="CDD" id="cd00371">
    <property type="entry name" value="HMA"/>
    <property type="match status" value="1"/>
</dbReference>
<dbReference type="EMBL" id="LDJG01000015">
    <property type="protein sequence ID" value="KRG56821.1"/>
    <property type="molecule type" value="Genomic_DNA"/>
</dbReference>
<accession>A0ABR5NIZ6</accession>
<gene>
    <name evidence="3" type="ORF">ABB22_10210</name>
</gene>
<organism evidence="3 4">
    <name type="scientific">Stenotrophomonas nitritireducens</name>
    <dbReference type="NCBI Taxonomy" id="83617"/>
    <lineage>
        <taxon>Bacteria</taxon>
        <taxon>Pseudomonadati</taxon>
        <taxon>Pseudomonadota</taxon>
        <taxon>Gammaproteobacteria</taxon>
        <taxon>Lysobacterales</taxon>
        <taxon>Lysobacteraceae</taxon>
        <taxon>Stenotrophomonas</taxon>
    </lineage>
</organism>
<dbReference type="InterPro" id="IPR017969">
    <property type="entry name" value="Heavy-metal-associated_CS"/>
</dbReference>
<dbReference type="Proteomes" id="UP000050902">
    <property type="component" value="Unassembled WGS sequence"/>
</dbReference>
<dbReference type="Gene3D" id="3.30.70.100">
    <property type="match status" value="1"/>
</dbReference>
<reference evidence="3 4" key="1">
    <citation type="submission" date="2015-05" db="EMBL/GenBank/DDBJ databases">
        <title>Genome sequencing and analysis of members of genus Stenotrophomonas.</title>
        <authorList>
            <person name="Patil P.P."/>
            <person name="Midha S."/>
            <person name="Patil P.B."/>
        </authorList>
    </citation>
    <scope>NUCLEOTIDE SEQUENCE [LARGE SCALE GENOMIC DNA]</scope>
    <source>
        <strain evidence="3 4">DSM 12575</strain>
    </source>
</reference>
<comment type="caution">
    <text evidence="3">The sequence shown here is derived from an EMBL/GenBank/DDBJ whole genome shotgun (WGS) entry which is preliminary data.</text>
</comment>
<dbReference type="Pfam" id="PF00403">
    <property type="entry name" value="HMA"/>
    <property type="match status" value="1"/>
</dbReference>
<evidence type="ECO:0000313" key="3">
    <source>
        <dbReference type="EMBL" id="KRG56821.1"/>
    </source>
</evidence>
<dbReference type="PROSITE" id="PS01047">
    <property type="entry name" value="HMA_1"/>
    <property type="match status" value="1"/>
</dbReference>
<protein>
    <submittedName>
        <fullName evidence="3">Heavy metal transporter</fullName>
    </submittedName>
</protein>
<dbReference type="InterPro" id="IPR006121">
    <property type="entry name" value="HMA_dom"/>
</dbReference>
<evidence type="ECO:0000313" key="4">
    <source>
        <dbReference type="Proteomes" id="UP000050902"/>
    </source>
</evidence>
<dbReference type="SUPFAM" id="SSF55008">
    <property type="entry name" value="HMA, heavy metal-associated domain"/>
    <property type="match status" value="1"/>
</dbReference>
<name>A0ABR5NIZ6_9GAMM</name>
<evidence type="ECO:0000256" key="1">
    <source>
        <dbReference type="ARBA" id="ARBA00022723"/>
    </source>
</evidence>
<sequence length="66" mass="6958">MELHIGNMTCGGCARSVTATVKEVDPAATVEIDLATKRVRIASTQPAERFASALDEAGFPPQVEQA</sequence>
<feature type="domain" description="HMA" evidence="2">
    <location>
        <begin position="1"/>
        <end position="62"/>
    </location>
</feature>
<evidence type="ECO:0000259" key="2">
    <source>
        <dbReference type="PROSITE" id="PS50846"/>
    </source>
</evidence>
<proteinExistence type="predicted"/>
<dbReference type="InterPro" id="IPR036163">
    <property type="entry name" value="HMA_dom_sf"/>
</dbReference>
<dbReference type="RefSeq" id="WP_055766545.1">
    <property type="nucleotide sequence ID" value="NZ_JAFKME010000004.1"/>
</dbReference>